<keyword evidence="2" id="KW-1185">Reference proteome</keyword>
<organism evidence="1 2">
    <name type="scientific">Microbacterium deminutum</name>
    <dbReference type="NCBI Taxonomy" id="344164"/>
    <lineage>
        <taxon>Bacteria</taxon>
        <taxon>Bacillati</taxon>
        <taxon>Actinomycetota</taxon>
        <taxon>Actinomycetes</taxon>
        <taxon>Micrococcales</taxon>
        <taxon>Microbacteriaceae</taxon>
        <taxon>Microbacterium</taxon>
    </lineage>
</organism>
<evidence type="ECO:0000313" key="2">
    <source>
        <dbReference type="Proteomes" id="UP001499933"/>
    </source>
</evidence>
<sequence length="82" mass="9284">MDVDSVRGRLATTVMSHDYGLKIGRRIDHRGLRVRASEGALSEIAQGDLPRNATVAPIVQRPFVDPPARRPPEWYRIRAWHA</sequence>
<gene>
    <name evidence="1" type="ORF">GCM10009776_37480</name>
</gene>
<evidence type="ECO:0000313" key="1">
    <source>
        <dbReference type="EMBL" id="GAA1970997.1"/>
    </source>
</evidence>
<accession>A0ABP5CY95</accession>
<name>A0ABP5CY95_9MICO</name>
<comment type="caution">
    <text evidence="1">The sequence shown here is derived from an EMBL/GenBank/DDBJ whole genome shotgun (WGS) entry which is preliminary data.</text>
</comment>
<dbReference type="Proteomes" id="UP001499933">
    <property type="component" value="Unassembled WGS sequence"/>
</dbReference>
<dbReference type="EMBL" id="BAAAOG010000015">
    <property type="protein sequence ID" value="GAA1970997.1"/>
    <property type="molecule type" value="Genomic_DNA"/>
</dbReference>
<protein>
    <submittedName>
        <fullName evidence="1">Uncharacterized protein</fullName>
    </submittedName>
</protein>
<proteinExistence type="predicted"/>
<reference evidence="2" key="1">
    <citation type="journal article" date="2019" name="Int. J. Syst. Evol. Microbiol.">
        <title>The Global Catalogue of Microorganisms (GCM) 10K type strain sequencing project: providing services to taxonomists for standard genome sequencing and annotation.</title>
        <authorList>
            <consortium name="The Broad Institute Genomics Platform"/>
            <consortium name="The Broad Institute Genome Sequencing Center for Infectious Disease"/>
            <person name="Wu L."/>
            <person name="Ma J."/>
        </authorList>
    </citation>
    <scope>NUCLEOTIDE SEQUENCE [LARGE SCALE GENOMIC DNA]</scope>
    <source>
        <strain evidence="2">JCM 14901</strain>
    </source>
</reference>